<gene>
    <name evidence="3" type="ORF">RGB73_10390</name>
</gene>
<proteinExistence type="predicted"/>
<keyword evidence="4" id="KW-1185">Reference proteome</keyword>
<evidence type="ECO:0000313" key="3">
    <source>
        <dbReference type="EMBL" id="WNC16701.1"/>
    </source>
</evidence>
<protein>
    <recommendedName>
        <fullName evidence="5">SPOR domain-containing protein</fullName>
    </recommendedName>
</protein>
<evidence type="ECO:0000256" key="1">
    <source>
        <dbReference type="SAM" id="MobiDB-lite"/>
    </source>
</evidence>
<sequence length="418" mass="45272">MVVNGEKRNNVKVKMNGRFWDSSNQTAKETIESPKEPRTRTKIPFPAQPIVQKGNEAWDRMMQLRATTERETAREPVVMLDEPAAEDTVEETVFSKRRATRVFSAWASGPIMRTVLTTGGAVAIGLLFGFLVLTVFSEKDLSESYRNVLGETVQTLTAQSQPTEGAGQQLPAAGPVLPGGNRQAADPQPAAGGTHTDVNVQVQQIKMFVAQAGVFQPDTQPQAATEPLDKQGLPHLLYKDAAKQYVFAAAAPTRDAVLGFAASLKNKGIDVYVKEFSFPAYQGKVAVSGSSDAKDHPDLNSFFAGGSKLVQMLSAHSGQVIANAQPVLSQEEAAAMKEQHRQFLERSRLVPTQGQAAAYFSGMVNGINQAMAARDKMAEANAGKKPQSAESYAWQVQAGILAYLENYAAWIQEAQKTE</sequence>
<dbReference type="EMBL" id="CP134050">
    <property type="protein sequence ID" value="WNC16701.1"/>
    <property type="molecule type" value="Genomic_DNA"/>
</dbReference>
<keyword evidence="2" id="KW-0472">Membrane</keyword>
<dbReference type="RefSeq" id="WP_310771609.1">
    <property type="nucleotide sequence ID" value="NZ_CP134050.1"/>
</dbReference>
<evidence type="ECO:0000313" key="4">
    <source>
        <dbReference type="Proteomes" id="UP001256827"/>
    </source>
</evidence>
<keyword evidence="2" id="KW-0812">Transmembrane</keyword>
<accession>A0ABY9TBZ1</accession>
<dbReference type="Proteomes" id="UP001256827">
    <property type="component" value="Chromosome"/>
</dbReference>
<organism evidence="3 4">
    <name type="scientific">Brevibacillus brevis</name>
    <name type="common">Bacillus brevis</name>
    <dbReference type="NCBI Taxonomy" id="1393"/>
    <lineage>
        <taxon>Bacteria</taxon>
        <taxon>Bacillati</taxon>
        <taxon>Bacillota</taxon>
        <taxon>Bacilli</taxon>
        <taxon>Bacillales</taxon>
        <taxon>Paenibacillaceae</taxon>
        <taxon>Brevibacillus</taxon>
    </lineage>
</organism>
<evidence type="ECO:0008006" key="5">
    <source>
        <dbReference type="Google" id="ProtNLM"/>
    </source>
</evidence>
<reference evidence="3 4" key="1">
    <citation type="submission" date="2023-09" db="EMBL/GenBank/DDBJ databases">
        <title>Complete Genome and Methylome dissection of Bacillus brevis NEB573 original source of BbsI restriction endonuclease.</title>
        <authorList>
            <person name="Fomenkov A."/>
            <person name="Roberts R.D."/>
        </authorList>
    </citation>
    <scope>NUCLEOTIDE SEQUENCE [LARGE SCALE GENOMIC DNA]</scope>
    <source>
        <strain evidence="3 4">NEB573</strain>
    </source>
</reference>
<keyword evidence="2" id="KW-1133">Transmembrane helix</keyword>
<feature type="region of interest" description="Disordered" evidence="1">
    <location>
        <begin position="159"/>
        <end position="195"/>
    </location>
</feature>
<feature type="compositionally biased region" description="Basic and acidic residues" evidence="1">
    <location>
        <begin position="29"/>
        <end position="39"/>
    </location>
</feature>
<evidence type="ECO:0000256" key="2">
    <source>
        <dbReference type="SAM" id="Phobius"/>
    </source>
</evidence>
<feature type="region of interest" description="Disordered" evidence="1">
    <location>
        <begin position="22"/>
        <end position="42"/>
    </location>
</feature>
<feature type="transmembrane region" description="Helical" evidence="2">
    <location>
        <begin position="115"/>
        <end position="136"/>
    </location>
</feature>
<name>A0ABY9TBZ1_BREBE</name>